<dbReference type="AlphaFoldDB" id="A0A0B7MRQ5"/>
<evidence type="ECO:0000313" key="2">
    <source>
        <dbReference type="Proteomes" id="UP000046155"/>
    </source>
</evidence>
<evidence type="ECO:0000313" key="1">
    <source>
        <dbReference type="EMBL" id="CEO90347.1"/>
    </source>
</evidence>
<keyword evidence="2" id="KW-1185">Reference proteome</keyword>
<organism evidence="1 2">
    <name type="scientific">Syntrophaceticus schinkii</name>
    <dbReference type="NCBI Taxonomy" id="499207"/>
    <lineage>
        <taxon>Bacteria</taxon>
        <taxon>Bacillati</taxon>
        <taxon>Bacillota</taxon>
        <taxon>Clostridia</taxon>
        <taxon>Thermoanaerobacterales</taxon>
        <taxon>Thermoanaerobacterales Family III. Incertae Sedis</taxon>
        <taxon>Syntrophaceticus</taxon>
    </lineage>
</organism>
<dbReference type="EMBL" id="CDRZ01000282">
    <property type="protein sequence ID" value="CEO90347.1"/>
    <property type="molecule type" value="Genomic_DNA"/>
</dbReference>
<reference evidence="2" key="1">
    <citation type="submission" date="2015-01" db="EMBL/GenBank/DDBJ databases">
        <authorList>
            <person name="Manzoor Shahid"/>
            <person name="Zubair Saima"/>
        </authorList>
    </citation>
    <scope>NUCLEOTIDE SEQUENCE [LARGE SCALE GENOMIC DNA]</scope>
    <source>
        <strain evidence="2">Sp3</strain>
    </source>
</reference>
<sequence>MQLCRKLEIREKMDPRYLKSKKASLAKIEVRSGRLEVGIEVGNARGWMIGKR</sequence>
<accession>A0A0B7MRQ5</accession>
<protein>
    <submittedName>
        <fullName evidence="1">Uncharacterized protein</fullName>
    </submittedName>
</protein>
<dbReference type="Proteomes" id="UP000046155">
    <property type="component" value="Unassembled WGS sequence"/>
</dbReference>
<name>A0A0B7MRQ5_9FIRM</name>
<dbReference type="RefSeq" id="WP_156972336.1">
    <property type="nucleotide sequence ID" value="NZ_CDRZ01000282.1"/>
</dbReference>
<proteinExistence type="predicted"/>
<gene>
    <name evidence="1" type="ORF">SSCH_810020</name>
</gene>